<comment type="function">
    <text evidence="7">Lyase that catalyzes the C1-decarboxylation of 4-hydroxy-3-methoxy-5-(all-trans-polyprenyl)benzoic acid into 2-methoxy-6-(all-trans-polyprenyl)phenol during ubiquinone biosynthesis.</text>
</comment>
<keyword evidence="7" id="KW-0862">Zinc</keyword>
<sequence length="322" mass="38127">MNKYSNINNINNINTNIRTIIQKRNFIKPLLLSLSTIAYSSIYQSTTLANKIENNELHSNKSKNEIELEKLSSRKFFKRPPKLYENHIPTYTYEKMLMFIGSSIGAFLHPERNEFIVTLGESTATTEFLINLRNNMLNDSIGRKILKDRPYITSNILNLEKLKTYPENSFGKCYYNWLIRENCSPDTRVDVKFIDDEELAFVFQRYRQCHDFYHALIGLPIFREGEIALKFFEYLNIGIPFAGLGSIFAPWNVKKQIERERLFKIYYPWALKTAYHCKKNLINVYWEKIMDKDVNELRRELNITPPPDMRSLRKLYKKSIAK</sequence>
<organism evidence="8 9">
    <name type="scientific">Pichia kluyveri</name>
    <name type="common">Yeast</name>
    <dbReference type="NCBI Taxonomy" id="36015"/>
    <lineage>
        <taxon>Eukaryota</taxon>
        <taxon>Fungi</taxon>
        <taxon>Dikarya</taxon>
        <taxon>Ascomycota</taxon>
        <taxon>Saccharomycotina</taxon>
        <taxon>Pichiomycetes</taxon>
        <taxon>Pichiales</taxon>
        <taxon>Pichiaceae</taxon>
        <taxon>Pichia</taxon>
    </lineage>
</organism>
<feature type="binding site" evidence="7">
    <location>
        <position position="214"/>
    </location>
    <ligand>
        <name>Zn(2+)</name>
        <dbReference type="ChEBI" id="CHEBI:29105"/>
    </ligand>
</feature>
<reference evidence="8 9" key="1">
    <citation type="journal article" date="2023" name="Elife">
        <title>Identification of key yeast species and microbe-microbe interactions impacting larval growth of Drosophila in the wild.</title>
        <authorList>
            <person name="Mure A."/>
            <person name="Sugiura Y."/>
            <person name="Maeda R."/>
            <person name="Honda K."/>
            <person name="Sakurai N."/>
            <person name="Takahashi Y."/>
            <person name="Watada M."/>
            <person name="Katoh T."/>
            <person name="Gotoh A."/>
            <person name="Gotoh Y."/>
            <person name="Taniguchi I."/>
            <person name="Nakamura K."/>
            <person name="Hayashi T."/>
            <person name="Katayama T."/>
            <person name="Uemura T."/>
            <person name="Hattori Y."/>
        </authorList>
    </citation>
    <scope>NUCLEOTIDE SEQUENCE [LARGE SCALE GENOMIC DNA]</scope>
    <source>
        <strain evidence="8 9">PK-24</strain>
    </source>
</reference>
<keyword evidence="1 7" id="KW-0831">Ubiquinone biosynthesis</keyword>
<keyword evidence="5 7" id="KW-0456">Lyase</keyword>
<evidence type="ECO:0000256" key="6">
    <source>
        <dbReference type="ARBA" id="ARBA00081568"/>
    </source>
</evidence>
<evidence type="ECO:0000256" key="2">
    <source>
        <dbReference type="ARBA" id="ARBA00022792"/>
    </source>
</evidence>
<dbReference type="Proteomes" id="UP001378960">
    <property type="component" value="Unassembled WGS sequence"/>
</dbReference>
<name>A0AAV5R4M9_PICKL</name>
<comment type="subunit">
    <text evidence="7">Component of a multi-subunit COQ enzyme complex, composed of at least COQ3, COQ4, COQ5, COQ6, COQ7 and COQ9.</text>
</comment>
<evidence type="ECO:0000256" key="4">
    <source>
        <dbReference type="ARBA" id="ARBA00023136"/>
    </source>
</evidence>
<proteinExistence type="inferred from homology"/>
<keyword evidence="4 7" id="KW-0472">Membrane</keyword>
<protein>
    <recommendedName>
        <fullName evidence="6">4-hydroxy-3-methoxy-5-polyprenylbenzoate decarboxylase</fullName>
    </recommendedName>
</protein>
<evidence type="ECO:0000313" key="9">
    <source>
        <dbReference type="Proteomes" id="UP001378960"/>
    </source>
</evidence>
<feature type="binding site" evidence="7">
    <location>
        <position position="211"/>
    </location>
    <ligand>
        <name>Zn(2+)</name>
        <dbReference type="ChEBI" id="CHEBI:29105"/>
    </ligand>
</feature>
<dbReference type="PANTHER" id="PTHR12922">
    <property type="entry name" value="UBIQUINONE BIOSYNTHESIS PROTEIN"/>
    <property type="match status" value="1"/>
</dbReference>
<dbReference type="Pfam" id="PF05019">
    <property type="entry name" value="Coq4"/>
    <property type="match status" value="1"/>
</dbReference>
<dbReference type="AlphaFoldDB" id="A0AAV5R4M9"/>
<evidence type="ECO:0000256" key="1">
    <source>
        <dbReference type="ARBA" id="ARBA00022688"/>
    </source>
</evidence>
<dbReference type="EMBL" id="BTGB01000003">
    <property type="protein sequence ID" value="GMM46420.1"/>
    <property type="molecule type" value="Genomic_DNA"/>
</dbReference>
<comment type="subcellular location">
    <subcellularLocation>
        <location evidence="7">Mitochondrion inner membrane</location>
        <topology evidence="7">Peripheral membrane protein</topology>
        <orientation evidence="7">Matrix side</orientation>
    </subcellularLocation>
</comment>
<comment type="similarity">
    <text evidence="7">Belongs to the COQ4 family.</text>
</comment>
<dbReference type="PANTHER" id="PTHR12922:SF7">
    <property type="entry name" value="UBIQUINONE BIOSYNTHESIS PROTEIN COQ4 HOMOLOG, MITOCHONDRIAL"/>
    <property type="match status" value="1"/>
</dbReference>
<evidence type="ECO:0000256" key="7">
    <source>
        <dbReference type="HAMAP-Rule" id="MF_03111"/>
    </source>
</evidence>
<keyword evidence="2 7" id="KW-0999">Mitochondrion inner membrane</keyword>
<accession>A0AAV5R4M9</accession>
<comment type="pathway">
    <text evidence="7">Cofactor biosynthesis; ubiquinone biosynthesis.</text>
</comment>
<dbReference type="HAMAP" id="MF_03111">
    <property type="entry name" value="Coq4"/>
    <property type="match status" value="1"/>
</dbReference>
<gene>
    <name evidence="7" type="primary">COQ4</name>
    <name evidence="8" type="ORF">DAPK24_029950</name>
</gene>
<keyword evidence="8" id="KW-0830">Ubiquinone</keyword>
<comment type="cofactor">
    <cofactor evidence="7">
        <name>Zn(2+)</name>
        <dbReference type="ChEBI" id="CHEBI:29105"/>
    </cofactor>
</comment>
<dbReference type="InterPro" id="IPR007715">
    <property type="entry name" value="Coq4"/>
</dbReference>
<evidence type="ECO:0000313" key="8">
    <source>
        <dbReference type="EMBL" id="GMM46420.1"/>
    </source>
</evidence>
<dbReference type="InterPro" id="IPR027540">
    <property type="entry name" value="Coq4_euk"/>
</dbReference>
<dbReference type="GO" id="GO:0008270">
    <property type="term" value="F:zinc ion binding"/>
    <property type="evidence" value="ECO:0007669"/>
    <property type="project" value="UniProtKB-UniRule"/>
</dbReference>
<feature type="binding site" evidence="7">
    <location>
        <position position="210"/>
    </location>
    <ligand>
        <name>Zn(2+)</name>
        <dbReference type="ChEBI" id="CHEBI:29105"/>
    </ligand>
</feature>
<comment type="catalytic activity">
    <reaction evidence="7">
        <text>a 4-hydroxy-3-methoxy-5-(all-trans-polyprenyl)benzoate + H(+) = a 2-methoxy-6-(all-trans-polyprenyl)phenol + CO2</text>
        <dbReference type="Rhea" id="RHEA:81179"/>
        <dbReference type="Rhea" id="RHEA-COMP:9551"/>
        <dbReference type="Rhea" id="RHEA-COMP:10931"/>
        <dbReference type="ChEBI" id="CHEBI:15378"/>
        <dbReference type="ChEBI" id="CHEBI:16526"/>
        <dbReference type="ChEBI" id="CHEBI:62731"/>
        <dbReference type="ChEBI" id="CHEBI:84443"/>
        <dbReference type="EC" id="4.1.1.130"/>
    </reaction>
</comment>
<keyword evidence="3 7" id="KW-0496">Mitochondrion</keyword>
<comment type="caution">
    <text evidence="8">The sequence shown here is derived from an EMBL/GenBank/DDBJ whole genome shotgun (WGS) entry which is preliminary data.</text>
</comment>
<dbReference type="GO" id="GO:0031314">
    <property type="term" value="C:extrinsic component of mitochondrial inner membrane"/>
    <property type="evidence" value="ECO:0007669"/>
    <property type="project" value="UniProtKB-UniRule"/>
</dbReference>
<keyword evidence="7" id="KW-0479">Metal-binding</keyword>
<dbReference type="GO" id="GO:0120539">
    <property type="term" value="F:4-hydroxy-3-methoxy-5-polyprenylbenzoate decarboxylase activity"/>
    <property type="evidence" value="ECO:0007669"/>
    <property type="project" value="UniProtKB-EC"/>
</dbReference>
<evidence type="ECO:0000256" key="3">
    <source>
        <dbReference type="ARBA" id="ARBA00023128"/>
    </source>
</evidence>
<evidence type="ECO:0000256" key="5">
    <source>
        <dbReference type="ARBA" id="ARBA00023239"/>
    </source>
</evidence>
<feature type="binding site" evidence="7">
    <location>
        <position position="226"/>
    </location>
    <ligand>
        <name>Zn(2+)</name>
        <dbReference type="ChEBI" id="CHEBI:29105"/>
    </ligand>
</feature>
<keyword evidence="9" id="KW-1185">Reference proteome</keyword>